<dbReference type="AlphaFoldDB" id="A0AAD2A763"/>
<organism evidence="2 3">
    <name type="scientific">Fraxinus pennsylvanica</name>
    <dbReference type="NCBI Taxonomy" id="56036"/>
    <lineage>
        <taxon>Eukaryota</taxon>
        <taxon>Viridiplantae</taxon>
        <taxon>Streptophyta</taxon>
        <taxon>Embryophyta</taxon>
        <taxon>Tracheophyta</taxon>
        <taxon>Spermatophyta</taxon>
        <taxon>Magnoliopsida</taxon>
        <taxon>eudicotyledons</taxon>
        <taxon>Gunneridae</taxon>
        <taxon>Pentapetalae</taxon>
        <taxon>asterids</taxon>
        <taxon>lamiids</taxon>
        <taxon>Lamiales</taxon>
        <taxon>Oleaceae</taxon>
        <taxon>Oleeae</taxon>
        <taxon>Fraxinus</taxon>
    </lineage>
</organism>
<accession>A0AAD2A763</accession>
<protein>
    <submittedName>
        <fullName evidence="2">Uncharacterized protein</fullName>
    </submittedName>
</protein>
<evidence type="ECO:0000313" key="3">
    <source>
        <dbReference type="Proteomes" id="UP000834106"/>
    </source>
</evidence>
<keyword evidence="1" id="KW-0812">Transmembrane</keyword>
<keyword evidence="1" id="KW-0472">Membrane</keyword>
<evidence type="ECO:0000256" key="1">
    <source>
        <dbReference type="SAM" id="Phobius"/>
    </source>
</evidence>
<reference evidence="2" key="1">
    <citation type="submission" date="2023-05" db="EMBL/GenBank/DDBJ databases">
        <authorList>
            <person name="Huff M."/>
        </authorList>
    </citation>
    <scope>NUCLEOTIDE SEQUENCE</scope>
</reference>
<dbReference type="EMBL" id="OU503054">
    <property type="protein sequence ID" value="CAI9782373.1"/>
    <property type="molecule type" value="Genomic_DNA"/>
</dbReference>
<feature type="transmembrane region" description="Helical" evidence="1">
    <location>
        <begin position="15"/>
        <end position="36"/>
    </location>
</feature>
<evidence type="ECO:0000313" key="2">
    <source>
        <dbReference type="EMBL" id="CAI9782373.1"/>
    </source>
</evidence>
<name>A0AAD2A763_9LAMI</name>
<proteinExistence type="predicted"/>
<sequence>MRGFGRLCYQFGYSIWLPPILDTYCFFSTLIILRFVGPMKAFGGSKVVLQFISNHEPTEQFVPSPIPKGYGTIKSPHFDWHPGFEVAAEAAVEAAAPELE</sequence>
<keyword evidence="1" id="KW-1133">Transmembrane helix</keyword>
<dbReference type="Proteomes" id="UP000834106">
    <property type="component" value="Chromosome 19"/>
</dbReference>
<gene>
    <name evidence="2" type="ORF">FPE_LOCUS29803</name>
</gene>
<keyword evidence="3" id="KW-1185">Reference proteome</keyword>